<keyword evidence="1" id="KW-1133">Transmembrane helix</keyword>
<feature type="transmembrane region" description="Helical" evidence="1">
    <location>
        <begin position="57"/>
        <end position="74"/>
    </location>
</feature>
<feature type="transmembrane region" description="Helical" evidence="1">
    <location>
        <begin position="21"/>
        <end position="45"/>
    </location>
</feature>
<dbReference type="WBParaSite" id="TTAC_0000741801-mRNA-1">
    <property type="protein sequence ID" value="TTAC_0000741801-mRNA-1"/>
    <property type="gene ID" value="TTAC_0000741801"/>
</dbReference>
<keyword evidence="1" id="KW-0812">Transmembrane</keyword>
<organism evidence="4">
    <name type="scientific">Hydatigena taeniaeformis</name>
    <name type="common">Feline tapeworm</name>
    <name type="synonym">Taenia taeniaeformis</name>
    <dbReference type="NCBI Taxonomy" id="6205"/>
    <lineage>
        <taxon>Eukaryota</taxon>
        <taxon>Metazoa</taxon>
        <taxon>Spiralia</taxon>
        <taxon>Lophotrochozoa</taxon>
        <taxon>Platyhelminthes</taxon>
        <taxon>Cestoda</taxon>
        <taxon>Eucestoda</taxon>
        <taxon>Cyclophyllidea</taxon>
        <taxon>Taeniidae</taxon>
        <taxon>Hydatigera</taxon>
    </lineage>
</organism>
<dbReference type="Proteomes" id="UP000274429">
    <property type="component" value="Unassembled WGS sequence"/>
</dbReference>
<evidence type="ECO:0000256" key="1">
    <source>
        <dbReference type="SAM" id="Phobius"/>
    </source>
</evidence>
<dbReference type="STRING" id="6205.A0A0R3X2B2"/>
<reference evidence="4" key="1">
    <citation type="submission" date="2017-02" db="UniProtKB">
        <authorList>
            <consortium name="WormBaseParasite"/>
        </authorList>
    </citation>
    <scope>IDENTIFICATION</scope>
</reference>
<dbReference type="EMBL" id="UYWX01020369">
    <property type="protein sequence ID" value="VDM31778.1"/>
    <property type="molecule type" value="Genomic_DNA"/>
</dbReference>
<sequence>MIRRTCAISRLFNSTFAPPLSVWHLRLFFAILLCISFIATALSTARLLTARILSQQPFLHLGALICCAVGLIRCRGNHLRNVFCASHTSNRLRQATLCASVAITLSTLASLPAPTSAAAAMLNSDIAYLDVWLLLALTLCVQVFLPGGRARHLVCAVIALAHAVIVIVMRFTSNNATIPNGGECFLCWNSYDIRFWRKAGETCYT</sequence>
<feature type="transmembrane region" description="Helical" evidence="1">
    <location>
        <begin position="95"/>
        <end position="114"/>
    </location>
</feature>
<keyword evidence="1" id="KW-0472">Membrane</keyword>
<evidence type="ECO:0000313" key="2">
    <source>
        <dbReference type="EMBL" id="VDM31778.1"/>
    </source>
</evidence>
<feature type="transmembrane region" description="Helical" evidence="1">
    <location>
        <begin position="126"/>
        <end position="145"/>
    </location>
</feature>
<reference evidence="2 3" key="2">
    <citation type="submission" date="2018-11" db="EMBL/GenBank/DDBJ databases">
        <authorList>
            <consortium name="Pathogen Informatics"/>
        </authorList>
    </citation>
    <scope>NUCLEOTIDE SEQUENCE [LARGE SCALE GENOMIC DNA]</scope>
</reference>
<keyword evidence="3" id="KW-1185">Reference proteome</keyword>
<dbReference type="AlphaFoldDB" id="A0A0R3X2B2"/>
<protein>
    <submittedName>
        <fullName evidence="4">Inner membrane protein</fullName>
    </submittedName>
</protein>
<evidence type="ECO:0000313" key="4">
    <source>
        <dbReference type="WBParaSite" id="TTAC_0000741801-mRNA-1"/>
    </source>
</evidence>
<gene>
    <name evidence="2" type="ORF">TTAC_LOCUS7403</name>
</gene>
<evidence type="ECO:0000313" key="3">
    <source>
        <dbReference type="Proteomes" id="UP000274429"/>
    </source>
</evidence>
<proteinExistence type="predicted"/>
<feature type="transmembrane region" description="Helical" evidence="1">
    <location>
        <begin position="152"/>
        <end position="171"/>
    </location>
</feature>
<name>A0A0R3X2B2_HYDTA</name>
<accession>A0A0R3X2B2</accession>